<evidence type="ECO:0000256" key="4">
    <source>
        <dbReference type="ARBA" id="ARBA00022989"/>
    </source>
</evidence>
<evidence type="ECO:0000256" key="1">
    <source>
        <dbReference type="ARBA" id="ARBA00004162"/>
    </source>
</evidence>
<sequence>MIYRGSIIEICHDSIIVITEDCTFEKIKKSAGLKEGMEVYFEEGDIIKKPSFVNKNIPAVAAAIFVFIVASLYTVGFWNRNYRAVALLSIDINPSVEIEVNKSYHVIKATPLNEDASKLPLKNLKNYSLVEALEELVEMAGAGGYLKERETNYVLVTSVELKDHKKEDKVLEEILIEGKKKIETLYIEKGQKIEVVTMESDKETLSKAKEEHISVGKMEVYEKTKENYRNKDKNKDEDEDREKDEDKDKKEIKELKDKKVKEIIKEIEKNKDQKVNNGKVDKKEKPTKEDKEDSKDKEKNSNKENKYKEKDKEKDKNKNKNKDKKPKKP</sequence>
<feature type="region of interest" description="Disordered" evidence="6">
    <location>
        <begin position="266"/>
        <end position="329"/>
    </location>
</feature>
<evidence type="ECO:0000313" key="10">
    <source>
        <dbReference type="Proteomes" id="UP001500339"/>
    </source>
</evidence>
<feature type="region of interest" description="Disordered" evidence="6">
    <location>
        <begin position="226"/>
        <end position="252"/>
    </location>
</feature>
<evidence type="ECO:0000259" key="8">
    <source>
        <dbReference type="PROSITE" id="PS51849"/>
    </source>
</evidence>
<organism evidence="9 10">
    <name type="scientific">Clostridium malenominatum</name>
    <dbReference type="NCBI Taxonomy" id="1539"/>
    <lineage>
        <taxon>Bacteria</taxon>
        <taxon>Bacillati</taxon>
        <taxon>Bacillota</taxon>
        <taxon>Clostridia</taxon>
        <taxon>Eubacteriales</taxon>
        <taxon>Clostridiaceae</taxon>
        <taxon>Clostridium</taxon>
    </lineage>
</organism>
<feature type="transmembrane region" description="Helical" evidence="7">
    <location>
        <begin position="57"/>
        <end position="78"/>
    </location>
</feature>
<dbReference type="EMBL" id="BAAACF010000001">
    <property type="protein sequence ID" value="GAA0720689.1"/>
    <property type="molecule type" value="Genomic_DNA"/>
</dbReference>
<dbReference type="Proteomes" id="UP001500339">
    <property type="component" value="Unassembled WGS sequence"/>
</dbReference>
<protein>
    <recommendedName>
        <fullName evidence="8">RsgI N-terminal anti-sigma domain-containing protein</fullName>
    </recommendedName>
</protein>
<gene>
    <name evidence="9" type="ORF">GCM10008905_10150</name>
</gene>
<feature type="domain" description="RsgI N-terminal anti-sigma" evidence="8">
    <location>
        <begin position="3"/>
        <end position="50"/>
    </location>
</feature>
<dbReference type="InterPro" id="IPR024449">
    <property type="entry name" value="Anti-sigma_RsgI_N"/>
</dbReference>
<comment type="caution">
    <text evidence="9">The sequence shown here is derived from an EMBL/GenBank/DDBJ whole genome shotgun (WGS) entry which is preliminary data.</text>
</comment>
<proteinExistence type="predicted"/>
<dbReference type="RefSeq" id="WP_343767358.1">
    <property type="nucleotide sequence ID" value="NZ_BAAACF010000001.1"/>
</dbReference>
<dbReference type="PROSITE" id="PS51849">
    <property type="entry name" value="RSGI_N"/>
    <property type="match status" value="1"/>
</dbReference>
<evidence type="ECO:0000256" key="7">
    <source>
        <dbReference type="SAM" id="Phobius"/>
    </source>
</evidence>
<keyword evidence="3 7" id="KW-0812">Transmembrane</keyword>
<keyword evidence="5 7" id="KW-0472">Membrane</keyword>
<evidence type="ECO:0000256" key="5">
    <source>
        <dbReference type="ARBA" id="ARBA00023136"/>
    </source>
</evidence>
<feature type="compositionally biased region" description="Basic and acidic residues" evidence="6">
    <location>
        <begin position="266"/>
        <end position="320"/>
    </location>
</feature>
<keyword evidence="10" id="KW-1185">Reference proteome</keyword>
<evidence type="ECO:0000313" key="9">
    <source>
        <dbReference type="EMBL" id="GAA0720689.1"/>
    </source>
</evidence>
<accession>A0ABP3U0G8</accession>
<feature type="compositionally biased region" description="Basic and acidic residues" evidence="6">
    <location>
        <begin position="226"/>
        <end position="236"/>
    </location>
</feature>
<comment type="subcellular location">
    <subcellularLocation>
        <location evidence="1">Cell membrane</location>
        <topology evidence="1">Single-pass membrane protein</topology>
    </subcellularLocation>
</comment>
<dbReference type="Pfam" id="PF23750">
    <property type="entry name" value="RsgI_M"/>
    <property type="match status" value="1"/>
</dbReference>
<evidence type="ECO:0000256" key="6">
    <source>
        <dbReference type="SAM" id="MobiDB-lite"/>
    </source>
</evidence>
<evidence type="ECO:0000256" key="2">
    <source>
        <dbReference type="ARBA" id="ARBA00022475"/>
    </source>
</evidence>
<reference evidence="10" key="1">
    <citation type="journal article" date="2019" name="Int. J. Syst. Evol. Microbiol.">
        <title>The Global Catalogue of Microorganisms (GCM) 10K type strain sequencing project: providing services to taxonomists for standard genome sequencing and annotation.</title>
        <authorList>
            <consortium name="The Broad Institute Genomics Platform"/>
            <consortium name="The Broad Institute Genome Sequencing Center for Infectious Disease"/>
            <person name="Wu L."/>
            <person name="Ma J."/>
        </authorList>
    </citation>
    <scope>NUCLEOTIDE SEQUENCE [LARGE SCALE GENOMIC DNA]</scope>
    <source>
        <strain evidence="10">JCM 1405</strain>
    </source>
</reference>
<keyword evidence="2" id="KW-1003">Cell membrane</keyword>
<name>A0ABP3U0G8_9CLOT</name>
<dbReference type="Pfam" id="PF12791">
    <property type="entry name" value="RsgI_N"/>
    <property type="match status" value="1"/>
</dbReference>
<evidence type="ECO:0000256" key="3">
    <source>
        <dbReference type="ARBA" id="ARBA00022692"/>
    </source>
</evidence>
<keyword evidence="4 7" id="KW-1133">Transmembrane helix</keyword>
<dbReference type="InterPro" id="IPR055431">
    <property type="entry name" value="RsgI_M"/>
</dbReference>